<dbReference type="Proteomes" id="UP000655016">
    <property type="component" value="Unassembled WGS sequence"/>
</dbReference>
<organism evidence="1 2">
    <name type="scientific">Flavobacterium limi</name>
    <dbReference type="NCBI Taxonomy" id="2045105"/>
    <lineage>
        <taxon>Bacteria</taxon>
        <taxon>Pseudomonadati</taxon>
        <taxon>Bacteroidota</taxon>
        <taxon>Flavobacteriia</taxon>
        <taxon>Flavobacteriales</taxon>
        <taxon>Flavobacteriaceae</taxon>
        <taxon>Flavobacterium</taxon>
    </lineage>
</organism>
<evidence type="ECO:0000313" key="1">
    <source>
        <dbReference type="EMBL" id="GGF29474.1"/>
    </source>
</evidence>
<gene>
    <name evidence="1" type="ORF">GCM10011518_43420</name>
</gene>
<name>A0ABQ1UYN0_9FLAO</name>
<accession>A0ABQ1UYN0</accession>
<reference evidence="2" key="1">
    <citation type="journal article" date="2019" name="Int. J. Syst. Evol. Microbiol.">
        <title>The Global Catalogue of Microorganisms (GCM) 10K type strain sequencing project: providing services to taxonomists for standard genome sequencing and annotation.</title>
        <authorList>
            <consortium name="The Broad Institute Genomics Platform"/>
            <consortium name="The Broad Institute Genome Sequencing Center for Infectious Disease"/>
            <person name="Wu L."/>
            <person name="Ma J."/>
        </authorList>
    </citation>
    <scope>NUCLEOTIDE SEQUENCE [LARGE SCALE GENOMIC DNA]</scope>
    <source>
        <strain evidence="2">CGMCC 1.16060</strain>
    </source>
</reference>
<keyword evidence="2" id="KW-1185">Reference proteome</keyword>
<sequence>MNEFISDSSLFLVDIDILYLTNGKDKHRVNKLSIFYHLSLAKLLIQFINGASLRFTFPVSLQIVEK</sequence>
<dbReference type="EMBL" id="BMKP01000014">
    <property type="protein sequence ID" value="GGF29474.1"/>
    <property type="molecule type" value="Genomic_DNA"/>
</dbReference>
<protein>
    <submittedName>
        <fullName evidence="1">Uncharacterized protein</fullName>
    </submittedName>
</protein>
<proteinExistence type="predicted"/>
<evidence type="ECO:0000313" key="2">
    <source>
        <dbReference type="Proteomes" id="UP000655016"/>
    </source>
</evidence>
<comment type="caution">
    <text evidence="1">The sequence shown here is derived from an EMBL/GenBank/DDBJ whole genome shotgun (WGS) entry which is preliminary data.</text>
</comment>